<keyword evidence="2" id="KW-1185">Reference proteome</keyword>
<evidence type="ECO:0000313" key="1">
    <source>
        <dbReference type="EMBL" id="GAD03591.1"/>
    </source>
</evidence>
<sequence>MVFRISESMEQLVLTLLSCGEPMPATERFLAGMPNLGLLQVCD</sequence>
<protein>
    <submittedName>
        <fullName evidence="1">Uncharacterized protein</fullName>
    </submittedName>
</protein>
<organism evidence="1 2">
    <name type="scientific">Agarivorans albus MKT 106</name>
    <dbReference type="NCBI Taxonomy" id="1331007"/>
    <lineage>
        <taxon>Bacteria</taxon>
        <taxon>Pseudomonadati</taxon>
        <taxon>Pseudomonadota</taxon>
        <taxon>Gammaproteobacteria</taxon>
        <taxon>Alteromonadales</taxon>
        <taxon>Alteromonadaceae</taxon>
        <taxon>Agarivorans</taxon>
    </lineage>
</organism>
<reference evidence="1" key="1">
    <citation type="journal article" date="2013" name="Genome Announc.">
        <title>Draft Genome Sequence of Agarivorans albus Strain MKT 106T, an Agarolytic Marine Bacterium.</title>
        <authorList>
            <person name="Yasuike M."/>
            <person name="Nakamura Y."/>
            <person name="Kai W."/>
            <person name="Fujiwara A."/>
            <person name="Fukui Y."/>
            <person name="Satomi M."/>
            <person name="Sano M."/>
        </authorList>
    </citation>
    <scope>NUCLEOTIDE SEQUENCE [LARGE SCALE GENOMIC DNA]</scope>
</reference>
<dbReference type="AlphaFoldDB" id="R9PU57"/>
<dbReference type="EMBL" id="BARX01000030">
    <property type="protein sequence ID" value="GAD03591.1"/>
    <property type="molecule type" value="Genomic_DNA"/>
</dbReference>
<accession>R9PU57</accession>
<gene>
    <name evidence="1" type="ORF">AALB_3671</name>
</gene>
<comment type="caution">
    <text evidence="1">The sequence shown here is derived from an EMBL/GenBank/DDBJ whole genome shotgun (WGS) entry which is preliminary data.</text>
</comment>
<evidence type="ECO:0000313" key="2">
    <source>
        <dbReference type="Proteomes" id="UP000014461"/>
    </source>
</evidence>
<proteinExistence type="predicted"/>
<name>R9PU57_AGAAL</name>
<dbReference type="Proteomes" id="UP000014461">
    <property type="component" value="Unassembled WGS sequence"/>
</dbReference>